<comment type="PTM">
    <text evidence="16">Transiently phosphorylated on a His residue during the reaction cycle. Phosphorylation strongly increases the affinity for substrates and increases the rate of nicotinate D-ribonucleotide production. Dephosphorylation regenerates the low-affinity form of the enzyme, leading to product release.</text>
</comment>
<sequence length="553" mass="61397">MERVVPTLLTDLYQFTMAYSYWKGGRQREPAEFELFFREPPFRGGFSLFFGLHECLLFLRSFCFSKEDIEYLESVLPSSVEKAFFDYLRTVDASEVTLSSVPEGSVVFAKVPLLKVRGPLLVVQLLETTLLCLVNYASLVATNAARFRQAAGPDKKLLELGLRRAQGPNGGLSASKYSYMGGFDYTSNVLAGKLCGIPVAGTVAHSYVTSFSSLEEVRPRTLRHVNGKDPAVDLVSLAKAWLARVCSLLQVPMNQVNCGELAAFISYGIAFPHNFLVLVDTYSVMRSGIPNFCTVALMLQELGYQALGIRLDSGNLAKQSVEIRCIFRSCAAHFGIPWFQNLSIAVSNNISEQSLLELMVQENEINVIGVGTNLVTCLTQPSLGCVYKLVQVKCCPRMKMSEDPEKMTLPGSKRVYRVYDSAGHSLLDLMALEEESPLQAGQEVEFLVLGRSEMEKVTAGAVEVLHRVYFRDGQICEHLPTIAEIRNHVQTSLSKLSPVHRRLHEPQPYKVAVTEKLHLLINSLQMNNHLQRPRAHSPSCGNTLRPPVTLGPV</sequence>
<dbReference type="GO" id="GO:0005829">
    <property type="term" value="C:cytosol"/>
    <property type="evidence" value="ECO:0007669"/>
    <property type="project" value="TreeGrafter"/>
</dbReference>
<evidence type="ECO:0000256" key="13">
    <source>
        <dbReference type="ARBA" id="ARBA00023211"/>
    </source>
</evidence>
<dbReference type="FunCoup" id="A0A6P7ZHZ0">
    <property type="interactions" value="395"/>
</dbReference>
<dbReference type="Gene3D" id="3.20.20.70">
    <property type="entry name" value="Aldolase class I"/>
    <property type="match status" value="1"/>
</dbReference>
<dbReference type="InterPro" id="IPR041619">
    <property type="entry name" value="NAPRTase_C"/>
</dbReference>
<organism evidence="20 21">
    <name type="scientific">Microcaecilia unicolor</name>
    <dbReference type="NCBI Taxonomy" id="1415580"/>
    <lineage>
        <taxon>Eukaryota</taxon>
        <taxon>Metazoa</taxon>
        <taxon>Chordata</taxon>
        <taxon>Craniata</taxon>
        <taxon>Vertebrata</taxon>
        <taxon>Euteleostomi</taxon>
        <taxon>Amphibia</taxon>
        <taxon>Gymnophiona</taxon>
        <taxon>Siphonopidae</taxon>
        <taxon>Microcaecilia</taxon>
    </lineage>
</organism>
<evidence type="ECO:0000313" key="21">
    <source>
        <dbReference type="RefSeq" id="XP_030075761.1"/>
    </source>
</evidence>
<dbReference type="Gene3D" id="3.20.140.10">
    <property type="entry name" value="nicotinate phosphoribosyltransferase"/>
    <property type="match status" value="2"/>
</dbReference>
<evidence type="ECO:0000256" key="17">
    <source>
        <dbReference type="SAM" id="MobiDB-lite"/>
    </source>
</evidence>
<evidence type="ECO:0000256" key="15">
    <source>
        <dbReference type="ARBA" id="ARBA00048668"/>
    </source>
</evidence>
<evidence type="ECO:0000256" key="7">
    <source>
        <dbReference type="ARBA" id="ARBA00022553"/>
    </source>
</evidence>
<evidence type="ECO:0000256" key="12">
    <source>
        <dbReference type="ARBA" id="ARBA00022842"/>
    </source>
</evidence>
<keyword evidence="7" id="KW-0597">Phosphoprotein</keyword>
<evidence type="ECO:0000256" key="14">
    <source>
        <dbReference type="ARBA" id="ARBA00023426"/>
    </source>
</evidence>
<dbReference type="Pfam" id="PF17956">
    <property type="entry name" value="NAPRTase_C"/>
    <property type="match status" value="1"/>
</dbReference>
<keyword evidence="20" id="KW-1185">Reference proteome</keyword>
<evidence type="ECO:0000259" key="19">
    <source>
        <dbReference type="Pfam" id="PF17956"/>
    </source>
</evidence>
<dbReference type="SUPFAM" id="SSF54675">
    <property type="entry name" value="Nicotinate/Quinolinate PRTase N-terminal domain-like"/>
    <property type="match status" value="1"/>
</dbReference>
<dbReference type="OrthoDB" id="193380at2759"/>
<dbReference type="Pfam" id="PF17767">
    <property type="entry name" value="NAPRTase_N"/>
    <property type="match status" value="1"/>
</dbReference>
<dbReference type="CDD" id="cd01570">
    <property type="entry name" value="NAPRTase_A"/>
    <property type="match status" value="1"/>
</dbReference>
<comment type="pathway">
    <text evidence="3 16">Cofactor biosynthesis; NAD(+) biosynthesis; nicotinate D-ribonucleotide from nicotinate: step 1/1.</text>
</comment>
<dbReference type="GO" id="GO:0046872">
    <property type="term" value="F:metal ion binding"/>
    <property type="evidence" value="ECO:0007669"/>
    <property type="project" value="UniProtKB-KW"/>
</dbReference>
<name>A0A6P7ZHZ0_9AMPH</name>
<comment type="similarity">
    <text evidence="4 16">Belongs to the NAPRTase family.</text>
</comment>
<dbReference type="InterPro" id="IPR006405">
    <property type="entry name" value="Nic_PRibTrfase_pncB"/>
</dbReference>
<feature type="domain" description="Nicotinate phosphoribosyltransferase C-terminal" evidence="19">
    <location>
        <begin position="413"/>
        <end position="519"/>
    </location>
</feature>
<dbReference type="GO" id="GO:0016757">
    <property type="term" value="F:glycosyltransferase activity"/>
    <property type="evidence" value="ECO:0007669"/>
    <property type="project" value="UniProtKB-KW"/>
</dbReference>
<evidence type="ECO:0000256" key="3">
    <source>
        <dbReference type="ARBA" id="ARBA00004952"/>
    </source>
</evidence>
<dbReference type="RefSeq" id="XP_030075761.1">
    <property type="nucleotide sequence ID" value="XM_030219901.1"/>
</dbReference>
<dbReference type="UniPathway" id="UPA00253">
    <property type="reaction ID" value="UER00457"/>
</dbReference>
<dbReference type="PANTHER" id="PTHR11098:SF1">
    <property type="entry name" value="NICOTINATE PHOSPHORIBOSYLTRANSFERASE"/>
    <property type="match status" value="1"/>
</dbReference>
<evidence type="ECO:0000256" key="8">
    <source>
        <dbReference type="ARBA" id="ARBA00022598"/>
    </source>
</evidence>
<dbReference type="InParanoid" id="A0A6P7ZHZ0"/>
<dbReference type="NCBIfam" id="TIGR01513">
    <property type="entry name" value="NAPRTase_put"/>
    <property type="match status" value="1"/>
</dbReference>
<evidence type="ECO:0000256" key="11">
    <source>
        <dbReference type="ARBA" id="ARBA00022723"/>
    </source>
</evidence>
<dbReference type="Proteomes" id="UP000515156">
    <property type="component" value="Chromosome 1"/>
</dbReference>
<comment type="cofactor">
    <cofactor evidence="2">
        <name>Mg(2+)</name>
        <dbReference type="ChEBI" id="CHEBI:18420"/>
    </cofactor>
</comment>
<feature type="domain" description="Nicotinate phosphoribosyltransferase N-terminal" evidence="18">
    <location>
        <begin position="8"/>
        <end position="135"/>
    </location>
</feature>
<evidence type="ECO:0000256" key="1">
    <source>
        <dbReference type="ARBA" id="ARBA00001936"/>
    </source>
</evidence>
<dbReference type="PIRSF" id="PIRSF000484">
    <property type="entry name" value="NAPRT"/>
    <property type="match status" value="1"/>
</dbReference>
<accession>A0A6P7ZHZ0</accession>
<evidence type="ECO:0000313" key="20">
    <source>
        <dbReference type="Proteomes" id="UP000515156"/>
    </source>
</evidence>
<dbReference type="CTD" id="93100"/>
<dbReference type="InterPro" id="IPR040727">
    <property type="entry name" value="NAPRTase_N"/>
</dbReference>
<keyword evidence="11" id="KW-0479">Metal-binding</keyword>
<evidence type="ECO:0000256" key="5">
    <source>
        <dbReference type="ARBA" id="ARBA00013236"/>
    </source>
</evidence>
<dbReference type="AlphaFoldDB" id="A0A6P7ZHZ0"/>
<keyword evidence="21" id="KW-0328">Glycosyltransferase</keyword>
<keyword evidence="13" id="KW-0464">Manganese</keyword>
<keyword evidence="12" id="KW-0460">Magnesium</keyword>
<dbReference type="PANTHER" id="PTHR11098">
    <property type="entry name" value="NICOTINATE PHOSPHORIBOSYLTRANSFERASE"/>
    <property type="match status" value="1"/>
</dbReference>
<comment type="function">
    <text evidence="14">Catalyzes the first step in the biosynthesis of NAD from nicotinic acid, the ATP-dependent synthesis of beta-nicotinate D-ribonucleotide from nicotinate and 5-phospho-D-ribose 1-phosphate. Helps prevent cellular oxidative stress via its role in NAD biosynthesis.</text>
</comment>
<gene>
    <name evidence="21" type="primary">NAPRT</name>
</gene>
<evidence type="ECO:0000256" key="9">
    <source>
        <dbReference type="ARBA" id="ARBA00022642"/>
    </source>
</evidence>
<evidence type="ECO:0000256" key="16">
    <source>
        <dbReference type="RuleBase" id="RU365100"/>
    </source>
</evidence>
<evidence type="ECO:0000256" key="10">
    <source>
        <dbReference type="ARBA" id="ARBA00022679"/>
    </source>
</evidence>
<proteinExistence type="inferred from homology"/>
<dbReference type="EC" id="6.3.4.21" evidence="5 16"/>
<protein>
    <recommendedName>
        <fullName evidence="6 16">Nicotinate phosphoribosyltransferase</fullName>
        <ecNumber evidence="5 16">6.3.4.21</ecNumber>
    </recommendedName>
</protein>
<keyword evidence="8 16" id="KW-0436">Ligase</keyword>
<keyword evidence="10 16" id="KW-0808">Transferase</keyword>
<dbReference type="GeneID" id="115480911"/>
<comment type="catalytic activity">
    <reaction evidence="15 16">
        <text>5-phospho-alpha-D-ribose 1-diphosphate + nicotinate + ATP + H2O = nicotinate beta-D-ribonucleotide + ADP + phosphate + diphosphate</text>
        <dbReference type="Rhea" id="RHEA:36163"/>
        <dbReference type="ChEBI" id="CHEBI:15377"/>
        <dbReference type="ChEBI" id="CHEBI:30616"/>
        <dbReference type="ChEBI" id="CHEBI:32544"/>
        <dbReference type="ChEBI" id="CHEBI:33019"/>
        <dbReference type="ChEBI" id="CHEBI:43474"/>
        <dbReference type="ChEBI" id="CHEBI:57502"/>
        <dbReference type="ChEBI" id="CHEBI:58017"/>
        <dbReference type="ChEBI" id="CHEBI:456216"/>
        <dbReference type="EC" id="6.3.4.21"/>
    </reaction>
</comment>
<dbReference type="GO" id="GO:0004516">
    <property type="term" value="F:nicotinate phosphoribosyltransferase activity"/>
    <property type="evidence" value="ECO:0007669"/>
    <property type="project" value="UniProtKB-UniRule"/>
</dbReference>
<dbReference type="SUPFAM" id="SSF51690">
    <property type="entry name" value="Nicotinate/Quinolinate PRTase C-terminal domain-like"/>
    <property type="match status" value="1"/>
</dbReference>
<dbReference type="InterPro" id="IPR007229">
    <property type="entry name" value="Nic_PRibTrfase-Fam"/>
</dbReference>
<comment type="cofactor">
    <cofactor evidence="1">
        <name>Mn(2+)</name>
        <dbReference type="ChEBI" id="CHEBI:29035"/>
    </cofactor>
</comment>
<evidence type="ECO:0000256" key="4">
    <source>
        <dbReference type="ARBA" id="ARBA00010897"/>
    </source>
</evidence>
<dbReference type="InterPro" id="IPR036068">
    <property type="entry name" value="Nicotinate_pribotase-like_C"/>
</dbReference>
<reference evidence="21" key="1">
    <citation type="submission" date="2025-08" db="UniProtKB">
        <authorList>
            <consortium name="RefSeq"/>
        </authorList>
    </citation>
    <scope>IDENTIFICATION</scope>
</reference>
<dbReference type="GO" id="GO:0034355">
    <property type="term" value="P:NAD+ biosynthetic process via the salvage pathway"/>
    <property type="evidence" value="ECO:0007669"/>
    <property type="project" value="TreeGrafter"/>
</dbReference>
<evidence type="ECO:0000259" key="18">
    <source>
        <dbReference type="Pfam" id="PF17767"/>
    </source>
</evidence>
<feature type="region of interest" description="Disordered" evidence="17">
    <location>
        <begin position="530"/>
        <end position="553"/>
    </location>
</feature>
<evidence type="ECO:0000256" key="6">
    <source>
        <dbReference type="ARBA" id="ARBA00021569"/>
    </source>
</evidence>
<dbReference type="InterPro" id="IPR013785">
    <property type="entry name" value="Aldolase_TIM"/>
</dbReference>
<dbReference type="FunFam" id="3.20.20.70:FF:000155">
    <property type="entry name" value="Nicotinate phosphoribosyltransferase"/>
    <property type="match status" value="1"/>
</dbReference>
<keyword evidence="9 16" id="KW-0662">Pyridine nucleotide biosynthesis</keyword>
<evidence type="ECO:0000256" key="2">
    <source>
        <dbReference type="ARBA" id="ARBA00001946"/>
    </source>
</evidence>
<dbReference type="KEGG" id="muo:115480911"/>